<feature type="region of interest" description="Disordered" evidence="1">
    <location>
        <begin position="144"/>
        <end position="173"/>
    </location>
</feature>
<dbReference type="Proteomes" id="UP000201566">
    <property type="component" value="Segment"/>
</dbReference>
<dbReference type="EMBL" id="KC977570">
    <property type="protein sequence ID" value="AGO82813.1"/>
    <property type="molecule type" value="Genomic_DNA"/>
</dbReference>
<organism evidence="2 3">
    <name type="scientific">Pandoravirus dulcis</name>
    <dbReference type="NCBI Taxonomy" id="1349409"/>
    <lineage>
        <taxon>Viruses</taxon>
        <taxon>Pandoravirus</taxon>
    </lineage>
</organism>
<dbReference type="GeneID" id="16512674"/>
<proteinExistence type="predicted"/>
<evidence type="ECO:0000256" key="1">
    <source>
        <dbReference type="SAM" id="MobiDB-lite"/>
    </source>
</evidence>
<accession>S4VR21</accession>
<evidence type="ECO:0000313" key="2">
    <source>
        <dbReference type="EMBL" id="AGO82813.1"/>
    </source>
</evidence>
<sequence length="213" mass="24076">MKRSLAAAHCPLVRSLPPRLDITPTRRLATSAATSTETTVLSTSWGRTYLTIGCATTVAWGALVFANEWDEGGRRGDSTDARLCSASSVLATKSLVVVGLGAIWPLAPVLLVAWDQHLSVEERHREAERRIEDDRRRERQLRHERMERERRQKERERQEQREREQRARDCEARQRAVAMSTVLIPAETKEGGMAGTATEPQQAPLCRWCLQAH</sequence>
<protein>
    <submittedName>
        <fullName evidence="2">Uncharacterized protein</fullName>
    </submittedName>
</protein>
<gene>
    <name evidence="2" type="ORF">pdul_cds_666</name>
</gene>
<dbReference type="KEGG" id="vg:16512674"/>
<evidence type="ECO:0000313" key="3">
    <source>
        <dbReference type="Proteomes" id="UP000201566"/>
    </source>
</evidence>
<reference evidence="2 3" key="1">
    <citation type="journal article" date="2013" name="Science">
        <title>Pandoraviruses: amoeba viruses with genomes up to 2.5 Mb reaching that of parasitic eukaryotes.</title>
        <authorList>
            <person name="Philippe N."/>
            <person name="Legendre M."/>
            <person name="Doutre G."/>
            <person name="Coute Y."/>
            <person name="Poirot O."/>
            <person name="Lescot M."/>
            <person name="Arslan D."/>
            <person name="Seltzer V."/>
            <person name="Bertaux L."/>
            <person name="Bruley C."/>
            <person name="Garin J."/>
            <person name="Claverie J.M."/>
            <person name="Abergel C."/>
        </authorList>
    </citation>
    <scope>NUCLEOTIDE SEQUENCE [LARGE SCALE GENOMIC DNA]</scope>
    <source>
        <strain evidence="2">Melbourne</strain>
    </source>
</reference>
<name>S4VR21_9VIRU</name>
<dbReference type="RefSeq" id="YP_008319482.1">
    <property type="nucleotide sequence ID" value="NC_021858.1"/>
</dbReference>